<proteinExistence type="predicted"/>
<dbReference type="RefSeq" id="XP_075089930.1">
    <property type="nucleotide sequence ID" value="XM_075233829.1"/>
</dbReference>
<organism evidence="1 2">
    <name type="scientific">Nicotiana tabacum</name>
    <name type="common">Common tobacco</name>
    <dbReference type="NCBI Taxonomy" id="4097"/>
    <lineage>
        <taxon>Eukaryota</taxon>
        <taxon>Viridiplantae</taxon>
        <taxon>Streptophyta</taxon>
        <taxon>Embryophyta</taxon>
        <taxon>Tracheophyta</taxon>
        <taxon>Spermatophyta</taxon>
        <taxon>Magnoliopsida</taxon>
        <taxon>eudicotyledons</taxon>
        <taxon>Gunneridae</taxon>
        <taxon>Pentapetalae</taxon>
        <taxon>asterids</taxon>
        <taxon>lamiids</taxon>
        <taxon>Solanales</taxon>
        <taxon>Solanaceae</taxon>
        <taxon>Nicotianoideae</taxon>
        <taxon>Nicotianeae</taxon>
        <taxon>Nicotiana</taxon>
    </lineage>
</organism>
<evidence type="ECO:0000313" key="1">
    <source>
        <dbReference type="Proteomes" id="UP000790787"/>
    </source>
</evidence>
<gene>
    <name evidence="2" type="primary">LOC142171470</name>
</gene>
<reference evidence="1" key="1">
    <citation type="journal article" date="2014" name="Nat. Commun.">
        <title>The tobacco genome sequence and its comparison with those of tomato and potato.</title>
        <authorList>
            <person name="Sierro N."/>
            <person name="Battey J.N."/>
            <person name="Ouadi S."/>
            <person name="Bakaher N."/>
            <person name="Bovet L."/>
            <person name="Willig A."/>
            <person name="Goepfert S."/>
            <person name="Peitsch M.C."/>
            <person name="Ivanov N.V."/>
        </authorList>
    </citation>
    <scope>NUCLEOTIDE SEQUENCE [LARGE SCALE GENOMIC DNA]</scope>
</reference>
<reference evidence="2" key="2">
    <citation type="submission" date="2025-08" db="UniProtKB">
        <authorList>
            <consortium name="RefSeq"/>
        </authorList>
    </citation>
    <scope>IDENTIFICATION</scope>
    <source>
        <tissue evidence="2">Leaf</tissue>
    </source>
</reference>
<dbReference type="Proteomes" id="UP000790787">
    <property type="component" value="Chromosome 17"/>
</dbReference>
<accession>A0AC58SY78</accession>
<sequence length="389" mass="45693">MHYNHTNCDIYLTTFYAKCTATEMRDLWSNLENIHTQIKGPWYIGGDFKIILDPDEKKGGNPHRMHRSFEFSSCMDNCEVADLGFVSPKFTWYNNWKARKRIWKRLDRVFVNDLWSQIFQSNMVRHLARTGSDHRPLLIKCQKYLQACIKYFKFLDFWVEQPSFMKLVEEVWSIHIPGNSMWRLQQKLKLLGNELTQWSKEDVGNVFDQVNTREDKMLNLEELDTLNNTDQFREEINKGQAEYIKWLDNDLLNAIPDDEEIRNVIFSINASSAAGPDGFNGTFYQKCWNIIKYDIIDFVQDFFNGKGMTKFYTHTCLIPIPKVDSPTSFSEFRPISLSNFTNKIISKILSRRLNPMLEKLISDNHGGFVKGGMITTRNCSQYKAEQKWG</sequence>
<name>A0AC58SY78_TOBAC</name>
<evidence type="ECO:0000313" key="2">
    <source>
        <dbReference type="RefSeq" id="XP_075089930.1"/>
    </source>
</evidence>
<keyword evidence="1" id="KW-1185">Reference proteome</keyword>
<protein>
    <submittedName>
        <fullName evidence="2">Uncharacterized protein LOC142171470</fullName>
    </submittedName>
</protein>